<accession>A0A7W9HIH9</accession>
<keyword evidence="3" id="KW-1185">Reference proteome</keyword>
<evidence type="ECO:0000313" key="3">
    <source>
        <dbReference type="Proteomes" id="UP000552097"/>
    </source>
</evidence>
<comment type="caution">
    <text evidence="2">The sequence shown here is derived from an EMBL/GenBank/DDBJ whole genome shotgun (WGS) entry which is preliminary data.</text>
</comment>
<gene>
    <name evidence="2" type="ORF">F4560_002232</name>
</gene>
<sequence>MNLIGSQRQELADLWERALHAAFYRASHLLRGLLNIVRIASECTVCGTACPWKAQCRKSGSVVGPTLRQDRPSKRISPPRRPGAAARDTGRRRPAMGAVGGR</sequence>
<dbReference type="RefSeq" id="WP_184919181.1">
    <property type="nucleotide sequence ID" value="NZ_JACHMO010000001.1"/>
</dbReference>
<proteinExistence type="predicted"/>
<protein>
    <submittedName>
        <fullName evidence="2">Uncharacterized protein</fullName>
    </submittedName>
</protein>
<dbReference type="Proteomes" id="UP000552097">
    <property type="component" value="Unassembled WGS sequence"/>
</dbReference>
<reference evidence="2 3" key="1">
    <citation type="submission" date="2020-08" db="EMBL/GenBank/DDBJ databases">
        <title>Sequencing the genomes of 1000 actinobacteria strains.</title>
        <authorList>
            <person name="Klenk H.-P."/>
        </authorList>
    </citation>
    <scope>NUCLEOTIDE SEQUENCE [LARGE SCALE GENOMIC DNA]</scope>
    <source>
        <strain evidence="2 3">DSM 45486</strain>
    </source>
</reference>
<organism evidence="2 3">
    <name type="scientific">Saccharothrix ecbatanensis</name>
    <dbReference type="NCBI Taxonomy" id="1105145"/>
    <lineage>
        <taxon>Bacteria</taxon>
        <taxon>Bacillati</taxon>
        <taxon>Actinomycetota</taxon>
        <taxon>Actinomycetes</taxon>
        <taxon>Pseudonocardiales</taxon>
        <taxon>Pseudonocardiaceae</taxon>
        <taxon>Saccharothrix</taxon>
    </lineage>
</organism>
<evidence type="ECO:0000313" key="2">
    <source>
        <dbReference type="EMBL" id="MBB5802464.1"/>
    </source>
</evidence>
<evidence type="ECO:0000256" key="1">
    <source>
        <dbReference type="SAM" id="MobiDB-lite"/>
    </source>
</evidence>
<dbReference type="EMBL" id="JACHMO010000001">
    <property type="protein sequence ID" value="MBB5802464.1"/>
    <property type="molecule type" value="Genomic_DNA"/>
</dbReference>
<feature type="region of interest" description="Disordered" evidence="1">
    <location>
        <begin position="60"/>
        <end position="102"/>
    </location>
</feature>
<name>A0A7W9HIH9_9PSEU</name>
<dbReference type="AlphaFoldDB" id="A0A7W9HIH9"/>